<evidence type="ECO:0000256" key="5">
    <source>
        <dbReference type="ARBA" id="ARBA00013061"/>
    </source>
</evidence>
<feature type="binding site" evidence="11">
    <location>
        <position position="152"/>
    </location>
    <ligand>
        <name>substrate</name>
    </ligand>
</feature>
<feature type="binding site" evidence="12">
    <location>
        <position position="119"/>
    </location>
    <ligand>
        <name>(2R)-3-phosphoglycerate</name>
        <dbReference type="ChEBI" id="CHEBI:58272"/>
    </ligand>
</feature>
<dbReference type="PIRSF" id="PIRSF000724">
    <property type="entry name" value="Pgk"/>
    <property type="match status" value="1"/>
</dbReference>
<dbReference type="Pfam" id="PF00162">
    <property type="entry name" value="PGK"/>
    <property type="match status" value="1"/>
</dbReference>
<dbReference type="GO" id="GO:0005524">
    <property type="term" value="F:ATP binding"/>
    <property type="evidence" value="ECO:0007669"/>
    <property type="project" value="UniProtKB-KW"/>
</dbReference>
<keyword evidence="8 11" id="KW-0547">Nucleotide-binding</keyword>
<keyword evidence="7 11" id="KW-0808">Transferase</keyword>
<evidence type="ECO:0000256" key="2">
    <source>
        <dbReference type="ARBA" id="ARBA00004838"/>
    </source>
</evidence>
<evidence type="ECO:0000313" key="16">
    <source>
        <dbReference type="Proteomes" id="UP000178943"/>
    </source>
</evidence>
<feature type="binding site" evidence="11">
    <location>
        <position position="119"/>
    </location>
    <ligand>
        <name>substrate</name>
    </ligand>
</feature>
<comment type="subunit">
    <text evidence="4 11">Monomer.</text>
</comment>
<organism evidence="15 16">
    <name type="scientific">Candidatus Fischerbacteria bacterium RBG_13_37_8</name>
    <dbReference type="NCBI Taxonomy" id="1817863"/>
    <lineage>
        <taxon>Bacteria</taxon>
        <taxon>Candidatus Fischeribacteriota</taxon>
    </lineage>
</organism>
<feature type="binding site" evidence="12">
    <location>
        <position position="152"/>
    </location>
    <ligand>
        <name>(2R)-3-phosphoglycerate</name>
        <dbReference type="ChEBI" id="CHEBI:58272"/>
    </ligand>
</feature>
<dbReference type="PRINTS" id="PR00477">
    <property type="entry name" value="PHGLYCKINASE"/>
</dbReference>
<evidence type="ECO:0000256" key="1">
    <source>
        <dbReference type="ARBA" id="ARBA00000642"/>
    </source>
</evidence>
<dbReference type="GO" id="GO:0006096">
    <property type="term" value="P:glycolytic process"/>
    <property type="evidence" value="ECO:0007669"/>
    <property type="project" value="UniProtKB-UniRule"/>
</dbReference>
<evidence type="ECO:0000256" key="3">
    <source>
        <dbReference type="ARBA" id="ARBA00008982"/>
    </source>
</evidence>
<comment type="similarity">
    <text evidence="3 11 14">Belongs to the phosphoglycerate kinase family.</text>
</comment>
<keyword evidence="11" id="KW-0324">Glycolysis</keyword>
<dbReference type="AlphaFoldDB" id="A0A1F5VP92"/>
<feature type="binding site" evidence="12">
    <location>
        <position position="37"/>
    </location>
    <ligand>
        <name>(2R)-3-phosphoglycerate</name>
        <dbReference type="ChEBI" id="CHEBI:58272"/>
    </ligand>
</feature>
<dbReference type="HAMAP" id="MF_00145">
    <property type="entry name" value="Phosphoglyc_kinase"/>
    <property type="match status" value="1"/>
</dbReference>
<evidence type="ECO:0000256" key="9">
    <source>
        <dbReference type="ARBA" id="ARBA00022777"/>
    </source>
</evidence>
<feature type="binding site" evidence="11 13">
    <location>
        <position position="325"/>
    </location>
    <ligand>
        <name>ATP</name>
        <dbReference type="ChEBI" id="CHEBI:30616"/>
    </ligand>
</feature>
<dbReference type="STRING" id="1817863.A2Y62_17770"/>
<evidence type="ECO:0000256" key="10">
    <source>
        <dbReference type="ARBA" id="ARBA00022840"/>
    </source>
</evidence>
<keyword evidence="9 11" id="KW-0418">Kinase</keyword>
<proteinExistence type="inferred from homology"/>
<dbReference type="PANTHER" id="PTHR11406">
    <property type="entry name" value="PHOSPHOGLYCERATE KINASE"/>
    <property type="match status" value="1"/>
</dbReference>
<evidence type="ECO:0000256" key="12">
    <source>
        <dbReference type="PIRSR" id="PIRSR000724-1"/>
    </source>
</evidence>
<gene>
    <name evidence="11" type="primary">pgk</name>
    <name evidence="15" type="ORF">A2Y62_17770</name>
</gene>
<dbReference type="GO" id="GO:0043531">
    <property type="term" value="F:ADP binding"/>
    <property type="evidence" value="ECO:0007669"/>
    <property type="project" value="TreeGrafter"/>
</dbReference>
<feature type="binding site" evidence="11">
    <location>
        <position position="37"/>
    </location>
    <ligand>
        <name>substrate</name>
    </ligand>
</feature>
<dbReference type="PANTHER" id="PTHR11406:SF23">
    <property type="entry name" value="PHOSPHOGLYCERATE KINASE 1, CHLOROPLASTIC-RELATED"/>
    <property type="match status" value="1"/>
</dbReference>
<evidence type="ECO:0000256" key="8">
    <source>
        <dbReference type="ARBA" id="ARBA00022741"/>
    </source>
</evidence>
<comment type="catalytic activity">
    <reaction evidence="1 11 14">
        <text>(2R)-3-phosphoglycerate + ATP = (2R)-3-phospho-glyceroyl phosphate + ADP</text>
        <dbReference type="Rhea" id="RHEA:14801"/>
        <dbReference type="ChEBI" id="CHEBI:30616"/>
        <dbReference type="ChEBI" id="CHEBI:57604"/>
        <dbReference type="ChEBI" id="CHEBI:58272"/>
        <dbReference type="ChEBI" id="CHEBI:456216"/>
        <dbReference type="EC" id="2.7.2.3"/>
    </reaction>
</comment>
<evidence type="ECO:0000256" key="11">
    <source>
        <dbReference type="HAMAP-Rule" id="MF_00145"/>
    </source>
</evidence>
<evidence type="ECO:0000256" key="4">
    <source>
        <dbReference type="ARBA" id="ARBA00011245"/>
    </source>
</evidence>
<evidence type="ECO:0000256" key="13">
    <source>
        <dbReference type="PIRSR" id="PIRSR000724-2"/>
    </source>
</evidence>
<reference evidence="15 16" key="1">
    <citation type="journal article" date="2016" name="Nat. Commun.">
        <title>Thousands of microbial genomes shed light on interconnected biogeochemical processes in an aquifer system.</title>
        <authorList>
            <person name="Anantharaman K."/>
            <person name="Brown C.T."/>
            <person name="Hug L.A."/>
            <person name="Sharon I."/>
            <person name="Castelle C.J."/>
            <person name="Probst A.J."/>
            <person name="Thomas B.C."/>
            <person name="Singh A."/>
            <person name="Wilkins M.J."/>
            <person name="Karaoz U."/>
            <person name="Brodie E.L."/>
            <person name="Williams K.H."/>
            <person name="Hubbard S.S."/>
            <person name="Banfield J.F."/>
        </authorList>
    </citation>
    <scope>NUCLEOTIDE SEQUENCE [LARGE SCALE GENOMIC DNA]</scope>
</reference>
<dbReference type="GO" id="GO:0005829">
    <property type="term" value="C:cytosol"/>
    <property type="evidence" value="ECO:0007669"/>
    <property type="project" value="TreeGrafter"/>
</dbReference>
<feature type="binding site" evidence="11 13">
    <location>
        <position position="203"/>
    </location>
    <ligand>
        <name>ATP</name>
        <dbReference type="ChEBI" id="CHEBI:30616"/>
    </ligand>
</feature>
<dbReference type="Proteomes" id="UP000178943">
    <property type="component" value="Unassembled WGS sequence"/>
</dbReference>
<comment type="caution">
    <text evidence="15">The sequence shown here is derived from an EMBL/GenBank/DDBJ whole genome shotgun (WGS) entry which is preliminary data.</text>
</comment>
<sequence>MNKVTIKDLDIEWKTIFIRVDYNVPLSEAGVIQDDTRIILSQETINYALEKNCRIILASHLGRPKGNRIASMSLKPAAVRLSELLRKEVKFVDDCIGEKVASEVKALQNGEILLLENLRYYIEETKNNPAFAKQLASLAEIYIDDAFGAVHRAHASVQAIAEFFNKKGIGLLMQKEVYYLSKVLEAKEHPFVAILGGAKVSDKIEIIESLVQKVDILMICGAMAFTFLKSTGYDIGTSLVEDDKLEIAQSLIEKVGATRCKLIFPLDFVVVDEVHEDAPAKTIQTGKRFENKKGVDIGSETIKLYKEVLENAAMIFWNGPAGIFEIEAFSAGTLGIAEAVSASHAVTVVGGGDTVSAVKKAGVADKISHISTGGGASLEYIAGKSLPGLAVIPDK</sequence>
<accession>A0A1F5VP92</accession>
<dbReference type="InterPro" id="IPR001576">
    <property type="entry name" value="Phosphoglycerate_kinase"/>
</dbReference>
<comment type="pathway">
    <text evidence="2 11">Carbohydrate degradation; glycolysis; pyruvate from D-glyceraldehyde 3-phosphate: step 2/5.</text>
</comment>
<dbReference type="GO" id="GO:0006094">
    <property type="term" value="P:gluconeogenesis"/>
    <property type="evidence" value="ECO:0007669"/>
    <property type="project" value="TreeGrafter"/>
</dbReference>
<dbReference type="SUPFAM" id="SSF53748">
    <property type="entry name" value="Phosphoglycerate kinase"/>
    <property type="match status" value="1"/>
</dbReference>
<feature type="binding site" evidence="11 12">
    <location>
        <begin position="21"/>
        <end position="23"/>
    </location>
    <ligand>
        <name>substrate</name>
    </ligand>
</feature>
<feature type="binding site" evidence="11 13">
    <location>
        <begin position="351"/>
        <end position="354"/>
    </location>
    <ligand>
        <name>ATP</name>
        <dbReference type="ChEBI" id="CHEBI:30616"/>
    </ligand>
</feature>
<feature type="binding site" evidence="11">
    <location>
        <position position="294"/>
    </location>
    <ligand>
        <name>ATP</name>
        <dbReference type="ChEBI" id="CHEBI:30616"/>
    </ligand>
</feature>
<evidence type="ECO:0000256" key="14">
    <source>
        <dbReference type="RuleBase" id="RU000532"/>
    </source>
</evidence>
<comment type="subcellular location">
    <subcellularLocation>
        <location evidence="11">Cytoplasm</location>
    </subcellularLocation>
</comment>
<keyword evidence="10 11" id="KW-0067">ATP-binding</keyword>
<feature type="binding site" evidence="11 12">
    <location>
        <begin position="60"/>
        <end position="63"/>
    </location>
    <ligand>
        <name>substrate</name>
    </ligand>
</feature>
<dbReference type="FunFam" id="3.40.50.1260:FF:000006">
    <property type="entry name" value="Phosphoglycerate kinase"/>
    <property type="match status" value="1"/>
</dbReference>
<protein>
    <recommendedName>
        <fullName evidence="6 11">Phosphoglycerate kinase</fullName>
        <ecNumber evidence="5 11">2.7.2.3</ecNumber>
    </recommendedName>
</protein>
<evidence type="ECO:0000256" key="6">
    <source>
        <dbReference type="ARBA" id="ARBA00016471"/>
    </source>
</evidence>
<dbReference type="Gene3D" id="3.40.50.1260">
    <property type="entry name" value="Phosphoglycerate kinase, N-terminal domain"/>
    <property type="match status" value="2"/>
</dbReference>
<dbReference type="InterPro" id="IPR036043">
    <property type="entry name" value="Phosphoglycerate_kinase_sf"/>
</dbReference>
<dbReference type="GO" id="GO:0004618">
    <property type="term" value="F:phosphoglycerate kinase activity"/>
    <property type="evidence" value="ECO:0007669"/>
    <property type="project" value="UniProtKB-UniRule"/>
</dbReference>
<evidence type="ECO:0000256" key="7">
    <source>
        <dbReference type="ARBA" id="ARBA00022679"/>
    </source>
</evidence>
<dbReference type="FunFam" id="3.40.50.1260:FF:000003">
    <property type="entry name" value="Phosphoglycerate kinase"/>
    <property type="match status" value="1"/>
</dbReference>
<keyword evidence="11" id="KW-0963">Cytoplasm</keyword>
<name>A0A1F5VP92_9BACT</name>
<dbReference type="UniPathway" id="UPA00109">
    <property type="reaction ID" value="UER00185"/>
</dbReference>
<dbReference type="EC" id="2.7.2.3" evidence="5 11"/>
<dbReference type="EMBL" id="MFGW01000114">
    <property type="protein sequence ID" value="OGF65209.1"/>
    <property type="molecule type" value="Genomic_DNA"/>
</dbReference>
<dbReference type="InterPro" id="IPR015824">
    <property type="entry name" value="Phosphoglycerate_kinase_N"/>
</dbReference>
<evidence type="ECO:0000313" key="15">
    <source>
        <dbReference type="EMBL" id="OGF65209.1"/>
    </source>
</evidence>